<dbReference type="Proteomes" id="UP000186594">
    <property type="component" value="Unassembled WGS sequence"/>
</dbReference>
<dbReference type="AlphaFoldDB" id="A0A1U7LR18"/>
<evidence type="ECO:0000313" key="2">
    <source>
        <dbReference type="Proteomes" id="UP000186594"/>
    </source>
</evidence>
<proteinExistence type="predicted"/>
<gene>
    <name evidence="1" type="ORF">NEOLI_002836</name>
</gene>
<protein>
    <submittedName>
        <fullName evidence="1">Uncharacterized protein</fullName>
    </submittedName>
</protein>
<dbReference type="Pfam" id="PF08647">
    <property type="entry name" value="BRE1"/>
    <property type="match status" value="1"/>
</dbReference>
<keyword evidence="2" id="KW-1185">Reference proteome</keyword>
<comment type="caution">
    <text evidence="1">The sequence shown here is derived from an EMBL/GenBank/DDBJ whole genome shotgun (WGS) entry which is preliminary data.</text>
</comment>
<organism evidence="1 2">
    <name type="scientific">Neolecta irregularis (strain DAH-3)</name>
    <dbReference type="NCBI Taxonomy" id="1198029"/>
    <lineage>
        <taxon>Eukaryota</taxon>
        <taxon>Fungi</taxon>
        <taxon>Dikarya</taxon>
        <taxon>Ascomycota</taxon>
        <taxon>Taphrinomycotina</taxon>
        <taxon>Neolectales</taxon>
        <taxon>Neolectaceae</taxon>
        <taxon>Neolecta</taxon>
    </lineage>
</organism>
<name>A0A1U7LR18_NEOID</name>
<reference evidence="1 2" key="1">
    <citation type="submission" date="2016-04" db="EMBL/GenBank/DDBJ databases">
        <title>Evolutionary innovation and constraint leading to complex multicellularity in the Ascomycota.</title>
        <authorList>
            <person name="Cisse O."/>
            <person name="Nguyen A."/>
            <person name="Hewitt D.A."/>
            <person name="Jedd G."/>
            <person name="Stajich J.E."/>
        </authorList>
    </citation>
    <scope>NUCLEOTIDE SEQUENCE [LARGE SCALE GENOMIC DNA]</scope>
    <source>
        <strain evidence="1 2">DAH-3</strain>
    </source>
</reference>
<accession>A0A1U7LR18</accession>
<evidence type="ECO:0000313" key="1">
    <source>
        <dbReference type="EMBL" id="OLL25105.1"/>
    </source>
</evidence>
<sequence>MKSKDTLSMEIKTLKSDLSKTGEIIKKLQASEKPVLEKLAIHERTEQLLKLTLDKYEVDLNLKQQEIQTLSDKNTYFKREIEALRDAKSFTTQYIKSEIEAKNQAELESRKLSLKMSFLESCSSSENGSNQHLQVYRRHFVPFAKRNGNKSLLLNVAIYSARPVWINKLKQDNEGVRAVTKISAQAIS</sequence>
<dbReference type="EMBL" id="LXFE01000503">
    <property type="protein sequence ID" value="OLL25105.1"/>
    <property type="molecule type" value="Genomic_DNA"/>
</dbReference>
<dbReference type="OrthoDB" id="2368464at2759"/>